<evidence type="ECO:0000256" key="1">
    <source>
        <dbReference type="ARBA" id="ARBA00004141"/>
    </source>
</evidence>
<evidence type="ECO:0000256" key="4">
    <source>
        <dbReference type="ARBA" id="ARBA00023136"/>
    </source>
</evidence>
<feature type="transmembrane region" description="Helical" evidence="7">
    <location>
        <begin position="176"/>
        <end position="195"/>
    </location>
</feature>
<keyword evidence="2 7" id="KW-0812">Transmembrane</keyword>
<evidence type="ECO:0000313" key="9">
    <source>
        <dbReference type="EMBL" id="PSR99077.1"/>
    </source>
</evidence>
<dbReference type="InterPro" id="IPR049326">
    <property type="entry name" value="Rhodopsin_dom_fungi"/>
</dbReference>
<organism evidence="9 10">
    <name type="scientific">Coniella lustricola</name>
    <dbReference type="NCBI Taxonomy" id="2025994"/>
    <lineage>
        <taxon>Eukaryota</taxon>
        <taxon>Fungi</taxon>
        <taxon>Dikarya</taxon>
        <taxon>Ascomycota</taxon>
        <taxon>Pezizomycotina</taxon>
        <taxon>Sordariomycetes</taxon>
        <taxon>Sordariomycetidae</taxon>
        <taxon>Diaporthales</taxon>
        <taxon>Schizoparmaceae</taxon>
        <taxon>Coniella</taxon>
    </lineage>
</organism>
<proteinExistence type="inferred from homology"/>
<dbReference type="AlphaFoldDB" id="A0A2T3AI79"/>
<dbReference type="PANTHER" id="PTHR33048">
    <property type="entry name" value="PTH11-LIKE INTEGRAL MEMBRANE PROTEIN (AFU_ORTHOLOGUE AFUA_5G11245)"/>
    <property type="match status" value="1"/>
</dbReference>
<evidence type="ECO:0000256" key="7">
    <source>
        <dbReference type="SAM" id="Phobius"/>
    </source>
</evidence>
<evidence type="ECO:0000313" key="10">
    <source>
        <dbReference type="Proteomes" id="UP000241462"/>
    </source>
</evidence>
<name>A0A2T3AI79_9PEZI</name>
<feature type="transmembrane region" description="Helical" evidence="7">
    <location>
        <begin position="238"/>
        <end position="261"/>
    </location>
</feature>
<comment type="subcellular location">
    <subcellularLocation>
        <location evidence="1">Membrane</location>
        <topology evidence="1">Multi-pass membrane protein</topology>
    </subcellularLocation>
</comment>
<reference evidence="9 10" key="1">
    <citation type="journal article" date="2018" name="Mycol. Prog.">
        <title>Coniella lustricola, a new species from submerged detritus.</title>
        <authorList>
            <person name="Raudabaugh D.B."/>
            <person name="Iturriaga T."/>
            <person name="Carver A."/>
            <person name="Mondo S."/>
            <person name="Pangilinan J."/>
            <person name="Lipzen A."/>
            <person name="He G."/>
            <person name="Amirebrahimi M."/>
            <person name="Grigoriev I.V."/>
            <person name="Miller A.N."/>
        </authorList>
    </citation>
    <scope>NUCLEOTIDE SEQUENCE [LARGE SCALE GENOMIC DNA]</scope>
    <source>
        <strain evidence="9 10">B22-T-1</strain>
    </source>
</reference>
<keyword evidence="4 7" id="KW-0472">Membrane</keyword>
<dbReference type="Proteomes" id="UP000241462">
    <property type="component" value="Unassembled WGS sequence"/>
</dbReference>
<feature type="region of interest" description="Disordered" evidence="6">
    <location>
        <begin position="275"/>
        <end position="306"/>
    </location>
</feature>
<keyword evidence="10" id="KW-1185">Reference proteome</keyword>
<evidence type="ECO:0000256" key="6">
    <source>
        <dbReference type="SAM" id="MobiDB-lite"/>
    </source>
</evidence>
<dbReference type="EMBL" id="KZ678386">
    <property type="protein sequence ID" value="PSR99077.1"/>
    <property type="molecule type" value="Genomic_DNA"/>
</dbReference>
<sequence>MSALVAELWVWYALVVVVVIARLASRRLLYGTFRQLGLDDYIMLVVVVLFTVLSVGVHILSFTPTNLIDPSVPVVLDDQTIKLREFGSKMVVVVEQMQISTIWSIKACLLILYHRLTTNLQHNLVVKIVAGYTVIGFIVMEILYFGVWCRPFYHYWQVPPQSIQCSAEHNHMITSAVLNISSDIMIMLLPMPIFVAAKLKLRRKLTLIGVFALGAFTILSAILNKYYSFSQTYGTEWIYWYIREAATAIIVANLPLTWTLLQRLFNIGSFHNKSSNRRTTTGGGQSRFRSVYGNLGSRTGEEHRTVRDKDAIDLELSSSESQEHINESFGIPLQIYQKNEVHITSEAAPQGAAQQWNASTAGVTFALEGTSGTESDIDQDAESRTKHGVSTRAYHGV</sequence>
<dbReference type="PANTHER" id="PTHR33048:SF110">
    <property type="entry name" value="UBID FAMILY DECARBOXYLASE"/>
    <property type="match status" value="1"/>
</dbReference>
<evidence type="ECO:0000259" key="8">
    <source>
        <dbReference type="Pfam" id="PF20684"/>
    </source>
</evidence>
<feature type="transmembrane region" description="Helical" evidence="7">
    <location>
        <begin position="6"/>
        <end position="29"/>
    </location>
</feature>
<comment type="similarity">
    <text evidence="5">Belongs to the SAT4 family.</text>
</comment>
<dbReference type="InterPro" id="IPR052337">
    <property type="entry name" value="SAT4-like"/>
</dbReference>
<feature type="domain" description="Rhodopsin" evidence="8">
    <location>
        <begin position="22"/>
        <end position="263"/>
    </location>
</feature>
<protein>
    <recommendedName>
        <fullName evidence="8">Rhodopsin domain-containing protein</fullName>
    </recommendedName>
</protein>
<gene>
    <name evidence="9" type="ORF">BD289DRAFT_424537</name>
</gene>
<keyword evidence="3 7" id="KW-1133">Transmembrane helix</keyword>
<dbReference type="GO" id="GO:0016020">
    <property type="term" value="C:membrane"/>
    <property type="evidence" value="ECO:0007669"/>
    <property type="project" value="UniProtKB-SubCell"/>
</dbReference>
<dbReference type="Pfam" id="PF20684">
    <property type="entry name" value="Fung_rhodopsin"/>
    <property type="match status" value="1"/>
</dbReference>
<feature type="region of interest" description="Disordered" evidence="6">
    <location>
        <begin position="371"/>
        <end position="397"/>
    </location>
</feature>
<evidence type="ECO:0000256" key="2">
    <source>
        <dbReference type="ARBA" id="ARBA00022692"/>
    </source>
</evidence>
<dbReference type="OrthoDB" id="3903189at2759"/>
<evidence type="ECO:0000256" key="3">
    <source>
        <dbReference type="ARBA" id="ARBA00022989"/>
    </source>
</evidence>
<feature type="transmembrane region" description="Helical" evidence="7">
    <location>
        <begin position="124"/>
        <end position="147"/>
    </location>
</feature>
<dbReference type="STRING" id="2025994.A0A2T3AI79"/>
<feature type="transmembrane region" description="Helical" evidence="7">
    <location>
        <begin position="207"/>
        <end position="226"/>
    </location>
</feature>
<accession>A0A2T3AI79</accession>
<feature type="transmembrane region" description="Helical" evidence="7">
    <location>
        <begin position="41"/>
        <end position="61"/>
    </location>
</feature>
<dbReference type="InParanoid" id="A0A2T3AI79"/>
<evidence type="ECO:0000256" key="5">
    <source>
        <dbReference type="ARBA" id="ARBA00038359"/>
    </source>
</evidence>